<organism evidence="2 3">
    <name type="scientific">Rhizopogon vesiculosus</name>
    <dbReference type="NCBI Taxonomy" id="180088"/>
    <lineage>
        <taxon>Eukaryota</taxon>
        <taxon>Fungi</taxon>
        <taxon>Dikarya</taxon>
        <taxon>Basidiomycota</taxon>
        <taxon>Agaricomycotina</taxon>
        <taxon>Agaricomycetes</taxon>
        <taxon>Agaricomycetidae</taxon>
        <taxon>Boletales</taxon>
        <taxon>Suillineae</taxon>
        <taxon>Rhizopogonaceae</taxon>
        <taxon>Rhizopogon</taxon>
    </lineage>
</organism>
<accession>A0A1J8Q7B4</accession>
<keyword evidence="3" id="KW-1185">Reference proteome</keyword>
<dbReference type="AlphaFoldDB" id="A0A1J8Q7B4"/>
<keyword evidence="1" id="KW-0472">Membrane</keyword>
<keyword evidence="1" id="KW-1133">Transmembrane helix</keyword>
<sequence length="106" mass="11923">MASAPRACIKITHLIAPRSTEERDGMRDRTMASAPRSCIKITHLIAPGSAEERDGMRGMFRFHVQVLRLTFFYIQGMAVAVVHIGYPWMTLDVGLELGPLPTRRNK</sequence>
<evidence type="ECO:0000313" key="3">
    <source>
        <dbReference type="Proteomes" id="UP000183567"/>
    </source>
</evidence>
<evidence type="ECO:0000313" key="2">
    <source>
        <dbReference type="EMBL" id="OJA07620.1"/>
    </source>
</evidence>
<feature type="transmembrane region" description="Helical" evidence="1">
    <location>
        <begin position="66"/>
        <end position="86"/>
    </location>
</feature>
<dbReference type="EMBL" id="LVVM01006604">
    <property type="protein sequence ID" value="OJA07620.1"/>
    <property type="molecule type" value="Genomic_DNA"/>
</dbReference>
<reference evidence="2 3" key="1">
    <citation type="submission" date="2016-03" db="EMBL/GenBank/DDBJ databases">
        <title>Comparative genomics of the ectomycorrhizal sister species Rhizopogon vinicolor and Rhizopogon vesiculosus (Basidiomycota: Boletales) reveals a divergence of the mating type B locus.</title>
        <authorList>
            <person name="Mujic A.B."/>
            <person name="Kuo A."/>
            <person name="Tritt A."/>
            <person name="Lipzen A."/>
            <person name="Chen C."/>
            <person name="Johnson J."/>
            <person name="Sharma A."/>
            <person name="Barry K."/>
            <person name="Grigoriev I.V."/>
            <person name="Spatafora J.W."/>
        </authorList>
    </citation>
    <scope>NUCLEOTIDE SEQUENCE [LARGE SCALE GENOMIC DNA]</scope>
    <source>
        <strain evidence="2 3">AM-OR11-056</strain>
    </source>
</reference>
<name>A0A1J8Q7B4_9AGAM</name>
<comment type="caution">
    <text evidence="2">The sequence shown here is derived from an EMBL/GenBank/DDBJ whole genome shotgun (WGS) entry which is preliminary data.</text>
</comment>
<gene>
    <name evidence="2" type="ORF">AZE42_11809</name>
</gene>
<protein>
    <submittedName>
        <fullName evidence="2">Uncharacterized protein</fullName>
    </submittedName>
</protein>
<evidence type="ECO:0000256" key="1">
    <source>
        <dbReference type="SAM" id="Phobius"/>
    </source>
</evidence>
<dbReference type="OrthoDB" id="10642813at2759"/>
<keyword evidence="1" id="KW-0812">Transmembrane</keyword>
<dbReference type="Proteomes" id="UP000183567">
    <property type="component" value="Unassembled WGS sequence"/>
</dbReference>
<proteinExistence type="predicted"/>